<keyword evidence="5 10" id="KW-0156">Chromatin regulator</keyword>
<evidence type="ECO:0000256" key="4">
    <source>
        <dbReference type="ARBA" id="ARBA00022833"/>
    </source>
</evidence>
<reference evidence="13" key="2">
    <citation type="submission" date="2020-05" db="UniProtKB">
        <authorList>
            <consortium name="EnsemblMetazoa"/>
        </authorList>
    </citation>
    <scope>IDENTIFICATION</scope>
    <source>
        <strain evidence="13">IAEA</strain>
    </source>
</reference>
<keyword evidence="7 10" id="KW-0010">Activator</keyword>
<protein>
    <recommendedName>
        <fullName evidence="10">SAGA-associated factor 11 homolog</fullName>
    </recommendedName>
</protein>
<dbReference type="GO" id="GO:0008270">
    <property type="term" value="F:zinc ion binding"/>
    <property type="evidence" value="ECO:0007669"/>
    <property type="project" value="UniProtKB-UniRule"/>
</dbReference>
<organism evidence="13 14">
    <name type="scientific">Glossina brevipalpis</name>
    <dbReference type="NCBI Taxonomy" id="37001"/>
    <lineage>
        <taxon>Eukaryota</taxon>
        <taxon>Metazoa</taxon>
        <taxon>Ecdysozoa</taxon>
        <taxon>Arthropoda</taxon>
        <taxon>Hexapoda</taxon>
        <taxon>Insecta</taxon>
        <taxon>Pterygota</taxon>
        <taxon>Neoptera</taxon>
        <taxon>Endopterygota</taxon>
        <taxon>Diptera</taxon>
        <taxon>Brachycera</taxon>
        <taxon>Muscomorpha</taxon>
        <taxon>Hippoboscoidea</taxon>
        <taxon>Glossinidae</taxon>
        <taxon>Glossina</taxon>
    </lineage>
</organism>
<feature type="compositionally biased region" description="Basic and acidic residues" evidence="12">
    <location>
        <begin position="201"/>
        <end position="211"/>
    </location>
</feature>
<evidence type="ECO:0000313" key="14">
    <source>
        <dbReference type="Proteomes" id="UP000091820"/>
    </source>
</evidence>
<dbReference type="GO" id="GO:0003713">
    <property type="term" value="F:transcription coactivator activity"/>
    <property type="evidence" value="ECO:0007669"/>
    <property type="project" value="UniProtKB-UniRule"/>
</dbReference>
<dbReference type="GO" id="GO:0006325">
    <property type="term" value="P:chromatin organization"/>
    <property type="evidence" value="ECO:0007669"/>
    <property type="project" value="UniProtKB-KW"/>
</dbReference>
<evidence type="ECO:0000256" key="6">
    <source>
        <dbReference type="ARBA" id="ARBA00023015"/>
    </source>
</evidence>
<dbReference type="HAMAP" id="MF_03047">
    <property type="entry name" value="Sgf11"/>
    <property type="match status" value="1"/>
</dbReference>
<keyword evidence="14" id="KW-1185">Reference proteome</keyword>
<feature type="compositionally biased region" description="Low complexity" evidence="12">
    <location>
        <begin position="182"/>
        <end position="199"/>
    </location>
</feature>
<dbReference type="STRING" id="37001.A0A1A9W9R1"/>
<dbReference type="PANTHER" id="PTHR46367">
    <property type="entry name" value="ATAXIN-7-LIKE PROTEIN 3"/>
    <property type="match status" value="1"/>
</dbReference>
<evidence type="ECO:0000256" key="5">
    <source>
        <dbReference type="ARBA" id="ARBA00022853"/>
    </source>
</evidence>
<keyword evidence="3 10" id="KW-0863">Zinc-finger</keyword>
<evidence type="ECO:0000256" key="12">
    <source>
        <dbReference type="SAM" id="MobiDB-lite"/>
    </source>
</evidence>
<keyword evidence="8 10" id="KW-0804">Transcription</keyword>
<feature type="region of interest" description="Disordered" evidence="12">
    <location>
        <begin position="1"/>
        <end position="57"/>
    </location>
</feature>
<keyword evidence="2 10" id="KW-0479">Metal-binding</keyword>
<keyword evidence="6 10" id="KW-0805">Transcription regulation</keyword>
<dbReference type="Proteomes" id="UP000091820">
    <property type="component" value="Unassembled WGS sequence"/>
</dbReference>
<dbReference type="FunFam" id="3.30.160.60:FF:000118">
    <property type="entry name" value="Ataxin-7-like protein 3"/>
    <property type="match status" value="1"/>
</dbReference>
<dbReference type="VEuPathDB" id="VectorBase:GBRI011419"/>
<accession>A0A1A9W9R1</accession>
<dbReference type="InterPro" id="IPR051078">
    <property type="entry name" value="SGF11"/>
</dbReference>
<dbReference type="GO" id="GO:0000124">
    <property type="term" value="C:SAGA complex"/>
    <property type="evidence" value="ECO:0007669"/>
    <property type="project" value="UniProtKB-UniRule"/>
</dbReference>
<dbReference type="Pfam" id="PF08209">
    <property type="entry name" value="Sgf11"/>
    <property type="match status" value="1"/>
</dbReference>
<dbReference type="PANTHER" id="PTHR46367:SF1">
    <property type="entry name" value="ATAXIN-7-LIKE PROTEIN 3"/>
    <property type="match status" value="1"/>
</dbReference>
<dbReference type="InterPro" id="IPR013246">
    <property type="entry name" value="SAGA_su_Sgf11"/>
</dbReference>
<evidence type="ECO:0000256" key="11">
    <source>
        <dbReference type="RuleBase" id="RU261113"/>
    </source>
</evidence>
<dbReference type="EnsemblMetazoa" id="GBRI011419-RA">
    <property type="protein sequence ID" value="GBRI011419-PA"/>
    <property type="gene ID" value="GBRI011419"/>
</dbReference>
<keyword evidence="9 10" id="KW-0539">Nucleus</keyword>
<dbReference type="AlphaFoldDB" id="A0A1A9W9R1"/>
<dbReference type="GO" id="GO:0006357">
    <property type="term" value="P:regulation of transcription by RNA polymerase II"/>
    <property type="evidence" value="ECO:0007669"/>
    <property type="project" value="TreeGrafter"/>
</dbReference>
<evidence type="ECO:0000256" key="10">
    <source>
        <dbReference type="HAMAP-Rule" id="MF_03047"/>
    </source>
</evidence>
<feature type="compositionally biased region" description="Polar residues" evidence="12">
    <location>
        <begin position="1"/>
        <end position="14"/>
    </location>
</feature>
<proteinExistence type="inferred from homology"/>
<evidence type="ECO:0000256" key="3">
    <source>
        <dbReference type="ARBA" id="ARBA00022771"/>
    </source>
</evidence>
<feature type="zinc finger region" description="SGF11-type" evidence="10">
    <location>
        <begin position="150"/>
        <end position="171"/>
    </location>
</feature>
<evidence type="ECO:0000256" key="9">
    <source>
        <dbReference type="ARBA" id="ARBA00023242"/>
    </source>
</evidence>
<feature type="region of interest" description="Disordered" evidence="12">
    <location>
        <begin position="182"/>
        <end position="231"/>
    </location>
</feature>
<reference evidence="14" key="1">
    <citation type="submission" date="2014-03" db="EMBL/GenBank/DDBJ databases">
        <authorList>
            <person name="Aksoy S."/>
            <person name="Warren W."/>
            <person name="Wilson R.K."/>
        </authorList>
    </citation>
    <scope>NUCLEOTIDE SEQUENCE [LARGE SCALE GENOMIC DNA]</scope>
    <source>
        <strain evidence="14">IAEA</strain>
    </source>
</reference>
<evidence type="ECO:0000256" key="2">
    <source>
        <dbReference type="ARBA" id="ARBA00022723"/>
    </source>
</evidence>
<feature type="compositionally biased region" description="Polar residues" evidence="12">
    <location>
        <begin position="42"/>
        <end position="55"/>
    </location>
</feature>
<name>A0A1A9W9R1_9MUSC</name>
<comment type="subcellular location">
    <subcellularLocation>
        <location evidence="1 10 11">Nucleus</location>
    </subcellularLocation>
</comment>
<keyword evidence="4 10" id="KW-0862">Zinc</keyword>
<dbReference type="Gene3D" id="3.30.160.60">
    <property type="entry name" value="Classic Zinc Finger"/>
    <property type="match status" value="1"/>
</dbReference>
<comment type="subunit">
    <text evidence="10">Component of some SAGA transcription coactivator-HAT complexes. Within the SAGA complex, participates to a subcomplex of SAGA called the DUB module (deubiquitination module).</text>
</comment>
<dbReference type="GO" id="GO:0071819">
    <property type="term" value="C:DUBm complex"/>
    <property type="evidence" value="ECO:0007669"/>
    <property type="project" value="UniProtKB-UniRule"/>
</dbReference>
<evidence type="ECO:0000313" key="13">
    <source>
        <dbReference type="EnsemblMetazoa" id="GBRI011419-PA"/>
    </source>
</evidence>
<evidence type="ECO:0000256" key="1">
    <source>
        <dbReference type="ARBA" id="ARBA00004123"/>
    </source>
</evidence>
<evidence type="ECO:0000256" key="8">
    <source>
        <dbReference type="ARBA" id="ARBA00023163"/>
    </source>
</evidence>
<comment type="domain">
    <text evidence="10">The C-terminal SGF11-type zinc-finger domain forms part of the 'catalytic lobe' of the SAGA deubiquitination module.</text>
</comment>
<comment type="domain">
    <text evidence="10">The long N-terminal helix forms part of the 'assembly lobe' of the SAGA deubiquitination module.</text>
</comment>
<gene>
    <name evidence="10" type="primary">Sgf11</name>
</gene>
<sequence>MSDSASTSNINVSPASDAESKDVTIFPKPATKVPLNEKTNDNEANTASTSNADDNPTTKDLIKAYQEIIRDPQSLDEAANYIYESVLDDAVMGVYLEIHHLGKTGNLVALDGVSTDDDNDDDDVTSPSRIVDMPNYDIFGVSTAKKSTDCPCPNCDRTVSAARFAPHLEKCMGMGRTSSRIASRRLNASSSSSSSQQQANQDDKDIDWSSEKRRKKPSRDRQGNVFTIHDESNQANRYNDIFFIESNNAEAARARAQLEKDDKDLPTYEEVMRITASANSASTSVMGAASTSTVNTTDTLDTTIALPPYSDIFLIEPRADNNCEASLATSTSNAASTSTAHTTVALSSSLGFSNTISTQTQSGAPSSSSNV</sequence>
<comment type="function">
    <text evidence="10 11">Component of the transcription regulatory histone acetylation (HAT) complex SAGA, a multiprotein complex that activates transcription by remodeling chromatin and mediating histone acetylation and deubiquitination. Within the SAGA complex, participates in a subcomplex that specifically deubiquitinates histone H2B. The SAGA complex is recruited to specific gene promoters by activators, where it is required for transcription.</text>
</comment>
<comment type="similarity">
    <text evidence="10 11">Belongs to the SGF11 family.</text>
</comment>
<evidence type="ECO:0000256" key="7">
    <source>
        <dbReference type="ARBA" id="ARBA00023159"/>
    </source>
</evidence>